<evidence type="ECO:0000256" key="1">
    <source>
        <dbReference type="SAM" id="MobiDB-lite"/>
    </source>
</evidence>
<name>A0AA47P478_MERPO</name>
<dbReference type="PANTHER" id="PTHR47331:SF3">
    <property type="match status" value="1"/>
</dbReference>
<organism evidence="2 3">
    <name type="scientific">Merluccius polli</name>
    <name type="common">Benguela hake</name>
    <name type="synonym">Merluccius cadenati</name>
    <dbReference type="NCBI Taxonomy" id="89951"/>
    <lineage>
        <taxon>Eukaryota</taxon>
        <taxon>Metazoa</taxon>
        <taxon>Chordata</taxon>
        <taxon>Craniata</taxon>
        <taxon>Vertebrata</taxon>
        <taxon>Euteleostomi</taxon>
        <taxon>Actinopterygii</taxon>
        <taxon>Neopterygii</taxon>
        <taxon>Teleostei</taxon>
        <taxon>Neoteleostei</taxon>
        <taxon>Acanthomorphata</taxon>
        <taxon>Zeiogadaria</taxon>
        <taxon>Gadariae</taxon>
        <taxon>Gadiformes</taxon>
        <taxon>Gadoidei</taxon>
        <taxon>Merlucciidae</taxon>
        <taxon>Merluccius</taxon>
    </lineage>
</organism>
<reference evidence="2" key="1">
    <citation type="journal article" date="2023" name="Front. Mar. Sci.">
        <title>A new Merluccius polli reference genome to investigate the effects of global change in West African waters.</title>
        <authorList>
            <person name="Mateo J.L."/>
            <person name="Blanco-Fernandez C."/>
            <person name="Garcia-Vazquez E."/>
            <person name="Machado-Schiaffino G."/>
        </authorList>
    </citation>
    <scope>NUCLEOTIDE SEQUENCE</scope>
    <source>
        <strain evidence="2">C29</strain>
        <tissue evidence="2">Fin</tissue>
    </source>
</reference>
<keyword evidence="3" id="KW-1185">Reference proteome</keyword>
<dbReference type="AlphaFoldDB" id="A0AA47P478"/>
<dbReference type="SUPFAM" id="SSF56672">
    <property type="entry name" value="DNA/RNA polymerases"/>
    <property type="match status" value="1"/>
</dbReference>
<sequence>MAVKQDHGGSARIHENLRDEKTQELRGRKTVKKVDGHYNIGLPLRKKTVVMPNNRCVAEQLAANLKKKLSKNSALHKEYREFMSDLLGKGYAVEVLGDKLNHNDGRVWYIPHHGVFHPQKGKLRVVFDCAASFQEITQWRKSLNGELLQGPDLTNTLIGVLTRFRHDHIGYHGDMSQPLHKYKMVVHLFGATSSPSCANFALRQTAEDERDTSSPSAVKTVLNNFYVDDCLTSMSKEHEAITLAKDLITLCGSGGFRLTKWTSKSCAVLLSLPERDRAKEIKNLDLDKDELPMERAL</sequence>
<protein>
    <submittedName>
        <fullName evidence="2">Uncharacterized protein</fullName>
    </submittedName>
</protein>
<evidence type="ECO:0000313" key="3">
    <source>
        <dbReference type="Proteomes" id="UP001174136"/>
    </source>
</evidence>
<proteinExistence type="predicted"/>
<comment type="caution">
    <text evidence="2">The sequence shown here is derived from an EMBL/GenBank/DDBJ whole genome shotgun (WGS) entry which is preliminary data.</text>
</comment>
<dbReference type="Proteomes" id="UP001174136">
    <property type="component" value="Unassembled WGS sequence"/>
</dbReference>
<gene>
    <name evidence="2" type="ORF">N1851_009251</name>
</gene>
<dbReference type="PANTHER" id="PTHR47331">
    <property type="entry name" value="PHD-TYPE DOMAIN-CONTAINING PROTEIN"/>
    <property type="match status" value="1"/>
</dbReference>
<dbReference type="InterPro" id="IPR043502">
    <property type="entry name" value="DNA/RNA_pol_sf"/>
</dbReference>
<feature type="region of interest" description="Disordered" evidence="1">
    <location>
        <begin position="1"/>
        <end position="24"/>
    </location>
</feature>
<accession>A0AA47P478</accession>
<dbReference type="EMBL" id="JAOPHQ010001706">
    <property type="protein sequence ID" value="KAK0150016.1"/>
    <property type="molecule type" value="Genomic_DNA"/>
</dbReference>
<evidence type="ECO:0000313" key="2">
    <source>
        <dbReference type="EMBL" id="KAK0150016.1"/>
    </source>
</evidence>